<dbReference type="eggNOG" id="ENOG502SQ8M">
    <property type="taxonomic scope" value="Eukaryota"/>
</dbReference>
<dbReference type="PROSITE" id="PS50231">
    <property type="entry name" value="RICIN_B_LECTIN"/>
    <property type="match status" value="1"/>
</dbReference>
<dbReference type="CDD" id="cd00161">
    <property type="entry name" value="beta-trefoil_Ricin-like"/>
    <property type="match status" value="1"/>
</dbReference>
<evidence type="ECO:0000313" key="4">
    <source>
        <dbReference type="Proteomes" id="UP000001861"/>
    </source>
</evidence>
<dbReference type="SUPFAM" id="SSF50370">
    <property type="entry name" value="Ricin B-like lectins"/>
    <property type="match status" value="1"/>
</dbReference>
<dbReference type="InterPro" id="IPR000772">
    <property type="entry name" value="Ricin_B_lectin"/>
</dbReference>
<feature type="domain" description="Ricin B lectin" evidence="2">
    <location>
        <begin position="187"/>
        <end position="244"/>
    </location>
</feature>
<dbReference type="GeneID" id="6010475"/>
<evidence type="ECO:0000259" key="2">
    <source>
        <dbReference type="Pfam" id="PF00652"/>
    </source>
</evidence>
<accession>A8NID1</accession>
<dbReference type="Gene3D" id="2.80.10.50">
    <property type="match status" value="1"/>
</dbReference>
<dbReference type="VEuPathDB" id="FungiDB:CC1G_01648"/>
<protein>
    <submittedName>
        <fullName evidence="3">G-X-X-X-Q-X-W domain-containing protein</fullName>
    </submittedName>
</protein>
<evidence type="ECO:0000256" key="1">
    <source>
        <dbReference type="SAM" id="SignalP"/>
    </source>
</evidence>
<dbReference type="InterPro" id="IPR035992">
    <property type="entry name" value="Ricin_B-like_lectins"/>
</dbReference>
<reference evidence="3 4" key="1">
    <citation type="journal article" date="2010" name="Proc. Natl. Acad. Sci. U.S.A.">
        <title>Insights into evolution of multicellular fungi from the assembled chromosomes of the mushroom Coprinopsis cinerea (Coprinus cinereus).</title>
        <authorList>
            <person name="Stajich J.E."/>
            <person name="Wilke S.K."/>
            <person name="Ahren D."/>
            <person name="Au C.H."/>
            <person name="Birren B.W."/>
            <person name="Borodovsky M."/>
            <person name="Burns C."/>
            <person name="Canback B."/>
            <person name="Casselton L.A."/>
            <person name="Cheng C.K."/>
            <person name="Deng J."/>
            <person name="Dietrich F.S."/>
            <person name="Fargo D.C."/>
            <person name="Farman M.L."/>
            <person name="Gathman A.C."/>
            <person name="Goldberg J."/>
            <person name="Guigo R."/>
            <person name="Hoegger P.J."/>
            <person name="Hooker J.B."/>
            <person name="Huggins A."/>
            <person name="James T.Y."/>
            <person name="Kamada T."/>
            <person name="Kilaru S."/>
            <person name="Kodira C."/>
            <person name="Kues U."/>
            <person name="Kupfer D."/>
            <person name="Kwan H.S."/>
            <person name="Lomsadze A."/>
            <person name="Li W."/>
            <person name="Lilly W.W."/>
            <person name="Ma L.J."/>
            <person name="Mackey A.J."/>
            <person name="Manning G."/>
            <person name="Martin F."/>
            <person name="Muraguchi H."/>
            <person name="Natvig D.O."/>
            <person name="Palmerini H."/>
            <person name="Ramesh M.A."/>
            <person name="Rehmeyer C.J."/>
            <person name="Roe B.A."/>
            <person name="Shenoy N."/>
            <person name="Stanke M."/>
            <person name="Ter-Hovhannisyan V."/>
            <person name="Tunlid A."/>
            <person name="Velagapudi R."/>
            <person name="Vision T.J."/>
            <person name="Zeng Q."/>
            <person name="Zolan M.E."/>
            <person name="Pukkila P.J."/>
        </authorList>
    </citation>
    <scope>NUCLEOTIDE SEQUENCE [LARGE SCALE GENOMIC DNA]</scope>
    <source>
        <strain evidence="4">Okayama-7 / 130 / ATCC MYA-4618 / FGSC 9003</strain>
    </source>
</reference>
<organism evidence="3 4">
    <name type="scientific">Coprinopsis cinerea (strain Okayama-7 / 130 / ATCC MYA-4618 / FGSC 9003)</name>
    <name type="common">Inky cap fungus</name>
    <name type="synonym">Hormographiella aspergillata</name>
    <dbReference type="NCBI Taxonomy" id="240176"/>
    <lineage>
        <taxon>Eukaryota</taxon>
        <taxon>Fungi</taxon>
        <taxon>Dikarya</taxon>
        <taxon>Basidiomycota</taxon>
        <taxon>Agaricomycotina</taxon>
        <taxon>Agaricomycetes</taxon>
        <taxon>Agaricomycetidae</taxon>
        <taxon>Agaricales</taxon>
        <taxon>Agaricineae</taxon>
        <taxon>Psathyrellaceae</taxon>
        <taxon>Coprinopsis</taxon>
    </lineage>
</organism>
<proteinExistence type="predicted"/>
<dbReference type="AlphaFoldDB" id="A8NID1"/>
<dbReference type="RefSeq" id="XP_001833971.2">
    <property type="nucleotide sequence ID" value="XM_001833919.2"/>
</dbReference>
<dbReference type="KEGG" id="cci:CC1G_01648"/>
<dbReference type="HOGENOM" id="CLU_912515_0_0_1"/>
<feature type="chain" id="PRO_5002726515" evidence="1">
    <location>
        <begin position="21"/>
        <end position="251"/>
    </location>
</feature>
<keyword evidence="4" id="KW-1185">Reference proteome</keyword>
<gene>
    <name evidence="3" type="ORF">CC1G_01648</name>
</gene>
<keyword evidence="1" id="KW-0732">Signal</keyword>
<name>A8NID1_COPC7</name>
<feature type="signal peptide" evidence="1">
    <location>
        <begin position="1"/>
        <end position="20"/>
    </location>
</feature>
<dbReference type="OrthoDB" id="6770063at2759"/>
<dbReference type="Proteomes" id="UP000001861">
    <property type="component" value="Unassembled WGS sequence"/>
</dbReference>
<dbReference type="Pfam" id="PF00652">
    <property type="entry name" value="Ricin_B_lectin"/>
    <property type="match status" value="1"/>
</dbReference>
<evidence type="ECO:0000313" key="3">
    <source>
        <dbReference type="EMBL" id="EAU88001.2"/>
    </source>
</evidence>
<dbReference type="InParanoid" id="A8NID1"/>
<sequence>MRFSPLFASAALAFASQAFAQDYIIRNWCPEPIEWFIGLESQGTLATGASALRPNLGTSPGFIYTTANGGIRDGQLVATRAGFFFEPNYWWYYIVRDGNSDNFNTGISITPSRLPEDGFCTTAACRDGNCTTAARTPPVFNGGPPPADAPAPNPPGYRCKHSDTNFDITFCPGFNWPSARGAQVVPNGNTRKCMDVRGNALENGTPVQIYDCNDTDAQRWLLSFGSTQVRLAGTNFCLDAGSNQVQAMASR</sequence>
<dbReference type="EMBL" id="AACS02000010">
    <property type="protein sequence ID" value="EAU88001.2"/>
    <property type="molecule type" value="Genomic_DNA"/>
</dbReference>
<comment type="caution">
    <text evidence="3">The sequence shown here is derived from an EMBL/GenBank/DDBJ whole genome shotgun (WGS) entry which is preliminary data.</text>
</comment>